<gene>
    <name evidence="4" type="ORF">OC846_002409</name>
</gene>
<evidence type="ECO:0000256" key="1">
    <source>
        <dbReference type="ARBA" id="ARBA00022679"/>
    </source>
</evidence>
<protein>
    <submittedName>
        <fullName evidence="4">Uncharacterized protein</fullName>
    </submittedName>
</protein>
<evidence type="ECO:0000256" key="2">
    <source>
        <dbReference type="ARBA" id="ARBA00022777"/>
    </source>
</evidence>
<evidence type="ECO:0000313" key="5">
    <source>
        <dbReference type="Proteomes" id="UP001176517"/>
    </source>
</evidence>
<name>A0AAN6JSZ0_9BASI</name>
<evidence type="ECO:0000313" key="4">
    <source>
        <dbReference type="EMBL" id="KAK0553685.1"/>
    </source>
</evidence>
<sequence length="772" mass="82136">MAVAAAPGDAVGPHGLVLAVDVQLHQMSALVFNPYTSCLTPPSPLSNDSGTTSSSASSNSTDPAIIWQQTVDFDTSFPEFQTKRGIYTASMHGNQSSPKSALTPVGLLVKALDAILDNLSEATFDNISNSVVDFSAASICSQPLSDRKESVMSRITSIGVSGVVDVPILLSSTAVEFLAILDPTKSLTAQLGCPSFFAVPFVPNQKDWTLDTEAASIEAAFSQLQTHLGSVVPQSESTTLSPRTTAAADRMRFAASLLRIRSAAEKELSTSRLEDADTLATAWQRIGKVTTMAGLIVSLLTGELPSWSPDEAACTLMTNASSGTWDLSKLAVVGGSFTSQLVDALGDVAFDLTGEGVQPGRWLSQRFRLSSECKILPPVTSQVALATSCLLQPGDAIVQLGLDDSLIVAAGSGPLRAGPDNVIIPIPTTSVNRGDSVSMPTYLHLVRYEGHGVARKIVRTAYCNDRWSVVERLANVVPCGGSIGLDDKLFTRVVITSGIHDIRRFERGCRVTEFSDLRANARCLLEGQALTIRADLYKLRDSIAETTEADNASTNAAQHMRRRVFAVGKPASNRTIVSILSAALGSPLLIPAEYLEMASAAEDEARDSARRGAGPRSNPTQNGKIDPRSLSTASSGFGSRSPPADDSMRLAVKPGVCRQLLGTALYTLAMQFRSDRRAADEATELHPMVTAVLRHVGALSDNHATQVAQPRDEIRTGPLNCKSVAHLELAGVYTALALEYERLVHVGELDRAEMESTINHSVALPMPVCLLS</sequence>
<dbReference type="Proteomes" id="UP001176517">
    <property type="component" value="Unassembled WGS sequence"/>
</dbReference>
<dbReference type="PANTHER" id="PTHR10196:SF57">
    <property type="entry name" value="XYLULOSE KINASE"/>
    <property type="match status" value="1"/>
</dbReference>
<dbReference type="GO" id="GO:0005997">
    <property type="term" value="P:xylulose metabolic process"/>
    <property type="evidence" value="ECO:0007669"/>
    <property type="project" value="TreeGrafter"/>
</dbReference>
<feature type="region of interest" description="Disordered" evidence="3">
    <location>
        <begin position="601"/>
        <end position="649"/>
    </location>
</feature>
<reference evidence="4" key="1">
    <citation type="journal article" date="2023" name="PhytoFront">
        <title>Draft Genome Resources of Seven Strains of Tilletia horrida, Causal Agent of Kernel Smut of Rice.</title>
        <authorList>
            <person name="Khanal S."/>
            <person name="Antony Babu S."/>
            <person name="Zhou X.G."/>
        </authorList>
    </citation>
    <scope>NUCLEOTIDE SEQUENCE</scope>
    <source>
        <strain evidence="4">TX6</strain>
    </source>
</reference>
<keyword evidence="2" id="KW-0418">Kinase</keyword>
<accession>A0AAN6JSZ0</accession>
<dbReference type="GO" id="GO:0004856">
    <property type="term" value="F:D-xylulokinase activity"/>
    <property type="evidence" value="ECO:0007669"/>
    <property type="project" value="TreeGrafter"/>
</dbReference>
<keyword evidence="5" id="KW-1185">Reference proteome</keyword>
<dbReference type="Gene3D" id="3.30.420.40">
    <property type="match status" value="1"/>
</dbReference>
<proteinExistence type="predicted"/>
<comment type="caution">
    <text evidence="4">The sequence shown here is derived from an EMBL/GenBank/DDBJ whole genome shotgun (WGS) entry which is preliminary data.</text>
</comment>
<organism evidence="4 5">
    <name type="scientific">Tilletia horrida</name>
    <dbReference type="NCBI Taxonomy" id="155126"/>
    <lineage>
        <taxon>Eukaryota</taxon>
        <taxon>Fungi</taxon>
        <taxon>Dikarya</taxon>
        <taxon>Basidiomycota</taxon>
        <taxon>Ustilaginomycotina</taxon>
        <taxon>Exobasidiomycetes</taxon>
        <taxon>Tilletiales</taxon>
        <taxon>Tilletiaceae</taxon>
        <taxon>Tilletia</taxon>
    </lineage>
</organism>
<keyword evidence="1" id="KW-0808">Transferase</keyword>
<evidence type="ECO:0000256" key="3">
    <source>
        <dbReference type="SAM" id="MobiDB-lite"/>
    </source>
</evidence>
<feature type="compositionally biased region" description="Polar residues" evidence="3">
    <location>
        <begin position="617"/>
        <end position="638"/>
    </location>
</feature>
<dbReference type="AlphaFoldDB" id="A0AAN6JSZ0"/>
<dbReference type="EMBL" id="JAPDMZ010000047">
    <property type="protein sequence ID" value="KAK0553685.1"/>
    <property type="molecule type" value="Genomic_DNA"/>
</dbReference>
<dbReference type="PANTHER" id="PTHR10196">
    <property type="entry name" value="SUGAR KINASE"/>
    <property type="match status" value="1"/>
</dbReference>
<dbReference type="GO" id="GO:0005829">
    <property type="term" value="C:cytosol"/>
    <property type="evidence" value="ECO:0007669"/>
    <property type="project" value="TreeGrafter"/>
</dbReference>